<keyword evidence="2" id="KW-0175">Coiled coil</keyword>
<dbReference type="InterPro" id="IPR007236">
    <property type="entry name" value="SlyX"/>
</dbReference>
<gene>
    <name evidence="1" type="primary">slyX</name>
    <name evidence="3" type="ORF">SAMN06297280_3552</name>
</gene>
<evidence type="ECO:0000256" key="1">
    <source>
        <dbReference type="HAMAP-Rule" id="MF_00715"/>
    </source>
</evidence>
<sequence length="75" mass="8733">MTERDAAMQQQLIELESKLAFQEDTVNSLNNELHQHQVRIEKLQQQVMLLAEKLRQLPDDQGILSAEEEPPPPHY</sequence>
<feature type="coiled-coil region" evidence="2">
    <location>
        <begin position="12"/>
        <end position="53"/>
    </location>
</feature>
<name>A0A285JG18_9GAMM</name>
<dbReference type="HAMAP" id="MF_00715">
    <property type="entry name" value="SlyX"/>
    <property type="match status" value="1"/>
</dbReference>
<dbReference type="PANTHER" id="PTHR36508:SF1">
    <property type="entry name" value="PROTEIN SLYX"/>
    <property type="match status" value="1"/>
</dbReference>
<proteinExistence type="inferred from homology"/>
<dbReference type="Gene3D" id="1.20.5.300">
    <property type="match status" value="1"/>
</dbReference>
<evidence type="ECO:0000313" key="3">
    <source>
        <dbReference type="EMBL" id="SNY59224.1"/>
    </source>
</evidence>
<dbReference type="Proteomes" id="UP000219353">
    <property type="component" value="Unassembled WGS sequence"/>
</dbReference>
<dbReference type="Pfam" id="PF04102">
    <property type="entry name" value="SlyX"/>
    <property type="match status" value="1"/>
</dbReference>
<evidence type="ECO:0000256" key="2">
    <source>
        <dbReference type="SAM" id="Coils"/>
    </source>
</evidence>
<organism evidence="3 4">
    <name type="scientific">Arsukibacterium tuosuense</name>
    <dbReference type="NCBI Taxonomy" id="1323745"/>
    <lineage>
        <taxon>Bacteria</taxon>
        <taxon>Pseudomonadati</taxon>
        <taxon>Pseudomonadota</taxon>
        <taxon>Gammaproteobacteria</taxon>
        <taxon>Chromatiales</taxon>
        <taxon>Chromatiaceae</taxon>
        <taxon>Arsukibacterium</taxon>
    </lineage>
</organism>
<comment type="similarity">
    <text evidence="1">Belongs to the SlyX family.</text>
</comment>
<keyword evidence="4" id="KW-1185">Reference proteome</keyword>
<dbReference type="OrthoDB" id="5771733at2"/>
<dbReference type="RefSeq" id="WP_097112739.1">
    <property type="nucleotide sequence ID" value="NZ_OBEB01000009.1"/>
</dbReference>
<protein>
    <recommendedName>
        <fullName evidence="1">Protein SlyX homolog</fullName>
    </recommendedName>
</protein>
<accession>A0A285JG18</accession>
<dbReference type="EMBL" id="OBEB01000009">
    <property type="protein sequence ID" value="SNY59224.1"/>
    <property type="molecule type" value="Genomic_DNA"/>
</dbReference>
<dbReference type="AlphaFoldDB" id="A0A285JG18"/>
<evidence type="ECO:0000313" key="4">
    <source>
        <dbReference type="Proteomes" id="UP000219353"/>
    </source>
</evidence>
<dbReference type="PANTHER" id="PTHR36508">
    <property type="entry name" value="PROTEIN SLYX"/>
    <property type="match status" value="1"/>
</dbReference>
<reference evidence="4" key="1">
    <citation type="submission" date="2017-09" db="EMBL/GenBank/DDBJ databases">
        <authorList>
            <person name="Varghese N."/>
            <person name="Submissions S."/>
        </authorList>
    </citation>
    <scope>NUCLEOTIDE SEQUENCE [LARGE SCALE GENOMIC DNA]</scope>
    <source>
        <strain evidence="4">CGMCC 1.12461</strain>
    </source>
</reference>